<keyword evidence="2" id="KW-1185">Reference proteome</keyword>
<dbReference type="STRING" id="418459.H6QQU6"/>
<dbReference type="RefSeq" id="XP_003890110.1">
    <property type="nucleotide sequence ID" value="XM_003890061.1"/>
</dbReference>
<dbReference type="HOGENOM" id="CLU_012390_4_1_1"/>
<dbReference type="EMBL" id="DS178275">
    <property type="protein sequence ID" value="EHS62875.1"/>
    <property type="molecule type" value="Genomic_DNA"/>
</dbReference>
<dbReference type="PANTHER" id="PTHR47150">
    <property type="entry name" value="OS12G0169200 PROTEIN"/>
    <property type="match status" value="1"/>
</dbReference>
<dbReference type="InParanoid" id="H6QQU6"/>
<accession>H6QQU6</accession>
<gene>
    <name evidence="1" type="ORF">PGTG_21248</name>
</gene>
<organism evidence="1 2">
    <name type="scientific">Puccinia graminis f. sp. tritici (strain CRL 75-36-700-3 / race SCCL)</name>
    <name type="common">Black stem rust fungus</name>
    <dbReference type="NCBI Taxonomy" id="418459"/>
    <lineage>
        <taxon>Eukaryota</taxon>
        <taxon>Fungi</taxon>
        <taxon>Dikarya</taxon>
        <taxon>Basidiomycota</taxon>
        <taxon>Pucciniomycotina</taxon>
        <taxon>Pucciniomycetes</taxon>
        <taxon>Pucciniales</taxon>
        <taxon>Pucciniaceae</taxon>
        <taxon>Puccinia</taxon>
    </lineage>
</organism>
<reference evidence="2" key="1">
    <citation type="journal article" date="2011" name="Proc. Natl. Acad. Sci. U.S.A.">
        <title>Obligate biotrophy features unraveled by the genomic analysis of rust fungi.</title>
        <authorList>
            <person name="Duplessis S."/>
            <person name="Cuomo C.A."/>
            <person name="Lin Y.-C."/>
            <person name="Aerts A."/>
            <person name="Tisserant E."/>
            <person name="Veneault-Fourrey C."/>
            <person name="Joly D.L."/>
            <person name="Hacquard S."/>
            <person name="Amselem J."/>
            <person name="Cantarel B.L."/>
            <person name="Chiu R."/>
            <person name="Coutinho P.M."/>
            <person name="Feau N."/>
            <person name="Field M."/>
            <person name="Frey P."/>
            <person name="Gelhaye E."/>
            <person name="Goldberg J."/>
            <person name="Grabherr M.G."/>
            <person name="Kodira C.D."/>
            <person name="Kohler A."/>
            <person name="Kuees U."/>
            <person name="Lindquist E.A."/>
            <person name="Lucas S.M."/>
            <person name="Mago R."/>
            <person name="Mauceli E."/>
            <person name="Morin E."/>
            <person name="Murat C."/>
            <person name="Pangilinan J.L."/>
            <person name="Park R."/>
            <person name="Pearson M."/>
            <person name="Quesneville H."/>
            <person name="Rouhier N."/>
            <person name="Sakthikumar S."/>
            <person name="Salamov A.A."/>
            <person name="Schmutz J."/>
            <person name="Selles B."/>
            <person name="Shapiro H."/>
            <person name="Tanguay P."/>
            <person name="Tuskan G.A."/>
            <person name="Henrissat B."/>
            <person name="Van de Peer Y."/>
            <person name="Rouze P."/>
            <person name="Ellis J.G."/>
            <person name="Dodds P.N."/>
            <person name="Schein J.E."/>
            <person name="Zhong S."/>
            <person name="Hamelin R.C."/>
            <person name="Grigoriev I.V."/>
            <person name="Szabo L.J."/>
            <person name="Martin F."/>
        </authorList>
    </citation>
    <scope>NUCLEOTIDE SEQUENCE [LARGE SCALE GENOMIC DNA]</scope>
    <source>
        <strain evidence="2">CRL 75-36-700-3 / race SCCL</strain>
    </source>
</reference>
<dbReference type="PANTHER" id="PTHR47150:SF6">
    <property type="entry name" value="OS01G0872900 PROTEIN"/>
    <property type="match status" value="1"/>
</dbReference>
<dbReference type="KEGG" id="pgr:PGTG_21248"/>
<dbReference type="GeneID" id="13541552"/>
<proteinExistence type="predicted"/>
<evidence type="ECO:0000313" key="1">
    <source>
        <dbReference type="EMBL" id="EHS62875.1"/>
    </source>
</evidence>
<dbReference type="OrthoDB" id="2287304at2759"/>
<dbReference type="Proteomes" id="UP000008783">
    <property type="component" value="Unassembled WGS sequence"/>
</dbReference>
<name>H6QQU6_PUCGT</name>
<sequence length="140" mass="16665">MEDLLQWMDDDDDILSSLQTTLSLILKTKEKKKRGGSTPGRREINRNRLEGHQRLYEDYFSEDAIYPDYLFRRRFRMRRSLFLRIVEDIQEADRYFVQKRDAAGRLGFLALQKATAAIRMLAYGCSGDSVDEYLRIRIRF</sequence>
<dbReference type="VEuPathDB" id="FungiDB:PGTG_21248"/>
<evidence type="ECO:0000313" key="2">
    <source>
        <dbReference type="Proteomes" id="UP000008783"/>
    </source>
</evidence>
<protein>
    <submittedName>
        <fullName evidence="1">Uncharacterized protein</fullName>
    </submittedName>
</protein>
<dbReference type="AlphaFoldDB" id="H6QQU6"/>